<reference evidence="1" key="1">
    <citation type="submission" date="2014-11" db="EMBL/GenBank/DDBJ databases">
        <authorList>
            <person name="Amaro Gonzalez C."/>
        </authorList>
    </citation>
    <scope>NUCLEOTIDE SEQUENCE</scope>
</reference>
<protein>
    <submittedName>
        <fullName evidence="1">Uncharacterized protein</fullName>
    </submittedName>
</protein>
<sequence>MPDSINPSPSCVLLSRFRWITVMGSYLLTI</sequence>
<proteinExistence type="predicted"/>
<dbReference type="AlphaFoldDB" id="A0A0E9T6E8"/>
<name>A0A0E9T6E8_ANGAN</name>
<reference evidence="1" key="2">
    <citation type="journal article" date="2015" name="Fish Shellfish Immunol.">
        <title>Early steps in the European eel (Anguilla anguilla)-Vibrio vulnificus interaction in the gills: Role of the RtxA13 toxin.</title>
        <authorList>
            <person name="Callol A."/>
            <person name="Pajuelo D."/>
            <person name="Ebbesson L."/>
            <person name="Teles M."/>
            <person name="MacKenzie S."/>
            <person name="Amaro C."/>
        </authorList>
    </citation>
    <scope>NUCLEOTIDE SEQUENCE</scope>
</reference>
<evidence type="ECO:0000313" key="1">
    <source>
        <dbReference type="EMBL" id="JAH48992.1"/>
    </source>
</evidence>
<dbReference type="EMBL" id="GBXM01059585">
    <property type="protein sequence ID" value="JAH48992.1"/>
    <property type="molecule type" value="Transcribed_RNA"/>
</dbReference>
<accession>A0A0E9T6E8</accession>
<organism evidence="1">
    <name type="scientific">Anguilla anguilla</name>
    <name type="common">European freshwater eel</name>
    <name type="synonym">Muraena anguilla</name>
    <dbReference type="NCBI Taxonomy" id="7936"/>
    <lineage>
        <taxon>Eukaryota</taxon>
        <taxon>Metazoa</taxon>
        <taxon>Chordata</taxon>
        <taxon>Craniata</taxon>
        <taxon>Vertebrata</taxon>
        <taxon>Euteleostomi</taxon>
        <taxon>Actinopterygii</taxon>
        <taxon>Neopterygii</taxon>
        <taxon>Teleostei</taxon>
        <taxon>Anguilliformes</taxon>
        <taxon>Anguillidae</taxon>
        <taxon>Anguilla</taxon>
    </lineage>
</organism>